<name>A0ABQ2MLP1_9ACTN</name>
<dbReference type="Proteomes" id="UP000656881">
    <property type="component" value="Unassembled WGS sequence"/>
</dbReference>
<proteinExistence type="predicted"/>
<dbReference type="Pfam" id="PF13238">
    <property type="entry name" value="AAA_18"/>
    <property type="match status" value="1"/>
</dbReference>
<sequence>MTAILITGMSGTGKSTALDGLEQRGFRVVDTDVGGWIHDVPLPDGIGTEPLWREDRIDALLTEHERSGEPLFLAGTVLNQVDFSPRFDEIVLLSAPLEVMLERIASRDTNPFGKTAEERARIEADTAEVEPLLRSSATVEIDTRKPIAEVVDQLEALARTPRSKRPRTPGN</sequence>
<gene>
    <name evidence="1" type="ORF">GCM10012286_62750</name>
</gene>
<protein>
    <recommendedName>
        <fullName evidence="3">Shikimate kinase</fullName>
    </recommendedName>
</protein>
<organism evidence="1 2">
    <name type="scientific">Streptomyces lasiicapitis</name>
    <dbReference type="NCBI Taxonomy" id="1923961"/>
    <lineage>
        <taxon>Bacteria</taxon>
        <taxon>Bacillati</taxon>
        <taxon>Actinomycetota</taxon>
        <taxon>Actinomycetes</taxon>
        <taxon>Kitasatosporales</taxon>
        <taxon>Streptomycetaceae</taxon>
        <taxon>Streptomyces</taxon>
    </lineage>
</organism>
<dbReference type="InterPro" id="IPR027417">
    <property type="entry name" value="P-loop_NTPase"/>
</dbReference>
<accession>A0ABQ2MLP1</accession>
<evidence type="ECO:0000313" key="1">
    <source>
        <dbReference type="EMBL" id="GGO54004.1"/>
    </source>
</evidence>
<evidence type="ECO:0008006" key="3">
    <source>
        <dbReference type="Google" id="ProtNLM"/>
    </source>
</evidence>
<dbReference type="SUPFAM" id="SSF52540">
    <property type="entry name" value="P-loop containing nucleoside triphosphate hydrolases"/>
    <property type="match status" value="1"/>
</dbReference>
<evidence type="ECO:0000313" key="2">
    <source>
        <dbReference type="Proteomes" id="UP000656881"/>
    </source>
</evidence>
<reference evidence="2" key="1">
    <citation type="journal article" date="2019" name="Int. J. Syst. Evol. Microbiol.">
        <title>The Global Catalogue of Microorganisms (GCM) 10K type strain sequencing project: providing services to taxonomists for standard genome sequencing and annotation.</title>
        <authorList>
            <consortium name="The Broad Institute Genomics Platform"/>
            <consortium name="The Broad Institute Genome Sequencing Center for Infectious Disease"/>
            <person name="Wu L."/>
            <person name="Ma J."/>
        </authorList>
    </citation>
    <scope>NUCLEOTIDE SEQUENCE [LARGE SCALE GENOMIC DNA]</scope>
    <source>
        <strain evidence="2">CGMCC 4.7349</strain>
    </source>
</reference>
<dbReference type="EMBL" id="BMNG01000015">
    <property type="protein sequence ID" value="GGO54004.1"/>
    <property type="molecule type" value="Genomic_DNA"/>
</dbReference>
<dbReference type="Gene3D" id="3.40.50.300">
    <property type="entry name" value="P-loop containing nucleotide triphosphate hydrolases"/>
    <property type="match status" value="2"/>
</dbReference>
<comment type="caution">
    <text evidence="1">The sequence shown here is derived from an EMBL/GenBank/DDBJ whole genome shotgun (WGS) entry which is preliminary data.</text>
</comment>
<keyword evidence="2" id="KW-1185">Reference proteome</keyword>